<proteinExistence type="predicted"/>
<gene>
    <name evidence="2" type="ORF">PSQ19_05235</name>
</gene>
<dbReference type="InterPro" id="IPR001633">
    <property type="entry name" value="EAL_dom"/>
</dbReference>
<feature type="domain" description="EAL" evidence="1">
    <location>
        <begin position="1"/>
        <end position="183"/>
    </location>
</feature>
<dbReference type="InterPro" id="IPR035919">
    <property type="entry name" value="EAL_sf"/>
</dbReference>
<dbReference type="Pfam" id="PF00563">
    <property type="entry name" value="EAL"/>
    <property type="match status" value="1"/>
</dbReference>
<dbReference type="EMBL" id="CP118246">
    <property type="protein sequence ID" value="WDR04235.1"/>
    <property type="molecule type" value="Genomic_DNA"/>
</dbReference>
<protein>
    <submittedName>
        <fullName evidence="2">EAL domain-containing protein</fullName>
    </submittedName>
</protein>
<dbReference type="Gene3D" id="3.20.20.450">
    <property type="entry name" value="EAL domain"/>
    <property type="match status" value="1"/>
</dbReference>
<reference evidence="2 3" key="1">
    <citation type="submission" date="2023-02" db="EMBL/GenBank/DDBJ databases">
        <title>Devosia algicola sp. nov., isolated from the phycosphere of marine algae.</title>
        <authorList>
            <person name="Kim J.M."/>
            <person name="Lee J.K."/>
            <person name="Choi B.J."/>
            <person name="Bayburt H."/>
            <person name="Jeon C.O."/>
        </authorList>
    </citation>
    <scope>NUCLEOTIDE SEQUENCE [LARGE SCALE GENOMIC DNA]</scope>
    <source>
        <strain evidence="2 3">G20-9</strain>
    </source>
</reference>
<accession>A0ABY7YSB5</accession>
<dbReference type="CDD" id="cd01948">
    <property type="entry name" value="EAL"/>
    <property type="match status" value="1"/>
</dbReference>
<dbReference type="RefSeq" id="WP_282220618.1">
    <property type="nucleotide sequence ID" value="NZ_CP118246.1"/>
</dbReference>
<dbReference type="PANTHER" id="PTHR33121">
    <property type="entry name" value="CYCLIC DI-GMP PHOSPHODIESTERASE PDEF"/>
    <property type="match status" value="1"/>
</dbReference>
<dbReference type="SUPFAM" id="SSF141868">
    <property type="entry name" value="EAL domain-like"/>
    <property type="match status" value="1"/>
</dbReference>
<dbReference type="PROSITE" id="PS50883">
    <property type="entry name" value="EAL"/>
    <property type="match status" value="1"/>
</dbReference>
<keyword evidence="3" id="KW-1185">Reference proteome</keyword>
<sequence>MRRALTEMKDVLRADTGFTIAINVVPSHFLEPGFADELRALVAAPGVDPRQIILELTERQELPDLSLAADIIADLTSAGFAVAIDDAGTGHSGLTYVQSLGANILKLDKFFIDAIETSHSAQILIEMLVGAAHRLGMSLVAEGIERQSQLAWLEEIGIEHGQGYLFGRPVPIASLLSELARRQEEPPHLSEPSHTSEVMV</sequence>
<name>A0ABY7YSB5_9HYPH</name>
<organism evidence="2 3">
    <name type="scientific">Devosia algicola</name>
    <dbReference type="NCBI Taxonomy" id="3026418"/>
    <lineage>
        <taxon>Bacteria</taxon>
        <taxon>Pseudomonadati</taxon>
        <taxon>Pseudomonadota</taxon>
        <taxon>Alphaproteobacteria</taxon>
        <taxon>Hyphomicrobiales</taxon>
        <taxon>Devosiaceae</taxon>
        <taxon>Devosia</taxon>
    </lineage>
</organism>
<dbReference type="Proteomes" id="UP001220530">
    <property type="component" value="Chromosome"/>
</dbReference>
<dbReference type="SMART" id="SM00052">
    <property type="entry name" value="EAL"/>
    <property type="match status" value="1"/>
</dbReference>
<evidence type="ECO:0000259" key="1">
    <source>
        <dbReference type="PROSITE" id="PS50883"/>
    </source>
</evidence>
<dbReference type="PANTHER" id="PTHR33121:SF70">
    <property type="entry name" value="SIGNALING PROTEIN YKOW"/>
    <property type="match status" value="1"/>
</dbReference>
<evidence type="ECO:0000313" key="2">
    <source>
        <dbReference type="EMBL" id="WDR04235.1"/>
    </source>
</evidence>
<dbReference type="InterPro" id="IPR050706">
    <property type="entry name" value="Cyclic-di-GMP_PDE-like"/>
</dbReference>
<evidence type="ECO:0000313" key="3">
    <source>
        <dbReference type="Proteomes" id="UP001220530"/>
    </source>
</evidence>